<evidence type="ECO:0000313" key="6">
    <source>
        <dbReference type="Proteomes" id="UP000318937"/>
    </source>
</evidence>
<comment type="caution">
    <text evidence="5">The sequence shown here is derived from an EMBL/GenBank/DDBJ whole genome shotgun (WGS) entry which is preliminary data.</text>
</comment>
<dbReference type="Pfam" id="PF13416">
    <property type="entry name" value="SBP_bac_8"/>
    <property type="match status" value="1"/>
</dbReference>
<dbReference type="CDD" id="cd13547">
    <property type="entry name" value="PBP2_Fbp_like_2"/>
    <property type="match status" value="1"/>
</dbReference>
<dbReference type="PANTHER" id="PTHR30006">
    <property type="entry name" value="THIAMINE-BINDING PERIPLASMIC PROTEIN-RELATED"/>
    <property type="match status" value="1"/>
</dbReference>
<dbReference type="OrthoDB" id="9791045at2"/>
<name>A0A544T4C4_9BACI</name>
<dbReference type="RefSeq" id="WP_142607931.1">
    <property type="nucleotide sequence ID" value="NZ_VDGG01000028.1"/>
</dbReference>
<feature type="region of interest" description="Disordered" evidence="3">
    <location>
        <begin position="27"/>
        <end position="47"/>
    </location>
</feature>
<proteinExistence type="predicted"/>
<dbReference type="InterPro" id="IPR006059">
    <property type="entry name" value="SBP"/>
</dbReference>
<evidence type="ECO:0000256" key="1">
    <source>
        <dbReference type="ARBA" id="ARBA00022729"/>
    </source>
</evidence>
<accession>A0A544T4C4</accession>
<feature type="binding site" evidence="2">
    <location>
        <position position="250"/>
    </location>
    <ligand>
        <name>Fe cation</name>
        <dbReference type="ChEBI" id="CHEBI:24875"/>
    </ligand>
</feature>
<dbReference type="PROSITE" id="PS51257">
    <property type="entry name" value="PROKAR_LIPOPROTEIN"/>
    <property type="match status" value="1"/>
</dbReference>
<protein>
    <submittedName>
        <fullName evidence="5">ABC transporter substrate-binding protein</fullName>
    </submittedName>
</protein>
<dbReference type="Proteomes" id="UP000318937">
    <property type="component" value="Unassembled WGS sequence"/>
</dbReference>
<sequence length="357" mass="38691">MKKFTFVTFMFALILLLVACSSKEQEESTDTASSDSSNKETAEEVVAEEEVKVEGELQFYTSQPDTDATALVNKFNEIYPDVEVKIFRSGTEEVIGKLLAEKQAGSVQADVLLVADNVTFESLKEQGLLESYESPEYSNLPADFVDADFMYAGTKIMATVLAVNTNDVTDLPTSWNVLTEEVAKGNAIMPSPLYSGAAAYNLGVITRQADFGWEYYENLKANEVSVVQGNGAALKAVAGGEKSYAMVVDYLITRGKAEGSPVDLVYPAEGVPVVTEPIGLMKDAKNPDAAKAFIDFVVSEEGQKLAAEIGYTPIREGVAAPEGLKSISELKVISAPVSELIKTRDEDKLKFKEMFGE</sequence>
<evidence type="ECO:0000313" key="5">
    <source>
        <dbReference type="EMBL" id="TQR12298.1"/>
    </source>
</evidence>
<feature type="chain" id="PRO_5022157372" evidence="4">
    <location>
        <begin position="25"/>
        <end position="357"/>
    </location>
</feature>
<keyword evidence="2" id="KW-0479">Metal-binding</keyword>
<dbReference type="Gene3D" id="3.40.190.10">
    <property type="entry name" value="Periplasmic binding protein-like II"/>
    <property type="match status" value="2"/>
</dbReference>
<gene>
    <name evidence="5" type="ORF">FG383_13560</name>
</gene>
<dbReference type="GO" id="GO:0046872">
    <property type="term" value="F:metal ion binding"/>
    <property type="evidence" value="ECO:0007669"/>
    <property type="project" value="UniProtKB-KW"/>
</dbReference>
<keyword evidence="6" id="KW-1185">Reference proteome</keyword>
<dbReference type="InterPro" id="IPR026045">
    <property type="entry name" value="Ferric-bd"/>
</dbReference>
<evidence type="ECO:0000256" key="4">
    <source>
        <dbReference type="SAM" id="SignalP"/>
    </source>
</evidence>
<keyword evidence="1 4" id="KW-0732">Signal</keyword>
<evidence type="ECO:0000256" key="3">
    <source>
        <dbReference type="SAM" id="MobiDB-lite"/>
    </source>
</evidence>
<dbReference type="PIRSF" id="PIRSF002825">
    <property type="entry name" value="CfbpA"/>
    <property type="match status" value="1"/>
</dbReference>
<organism evidence="5 6">
    <name type="scientific">Psychrobacillus soli</name>
    <dbReference type="NCBI Taxonomy" id="1543965"/>
    <lineage>
        <taxon>Bacteria</taxon>
        <taxon>Bacillati</taxon>
        <taxon>Bacillota</taxon>
        <taxon>Bacilli</taxon>
        <taxon>Bacillales</taxon>
        <taxon>Bacillaceae</taxon>
        <taxon>Psychrobacillus</taxon>
    </lineage>
</organism>
<evidence type="ECO:0000256" key="2">
    <source>
        <dbReference type="PIRSR" id="PIRSR002825-1"/>
    </source>
</evidence>
<reference evidence="5 6" key="1">
    <citation type="submission" date="2019-05" db="EMBL/GenBank/DDBJ databases">
        <title>Psychrobacillus vulpis sp. nov., a new species isolated from feces of a red fox that inhabits in The Tablas de Daimiel Natural Park, Albacete, Spain.</title>
        <authorList>
            <person name="Rodriguez M."/>
            <person name="Reina J.C."/>
            <person name="Bejar V."/>
            <person name="Llamas I."/>
        </authorList>
    </citation>
    <scope>NUCLEOTIDE SEQUENCE [LARGE SCALE GENOMIC DNA]</scope>
    <source>
        <strain evidence="5 6">NHI-2</strain>
    </source>
</reference>
<keyword evidence="2" id="KW-0408">Iron</keyword>
<dbReference type="SUPFAM" id="SSF53850">
    <property type="entry name" value="Periplasmic binding protein-like II"/>
    <property type="match status" value="1"/>
</dbReference>
<feature type="signal peptide" evidence="4">
    <location>
        <begin position="1"/>
        <end position="24"/>
    </location>
</feature>
<dbReference type="AlphaFoldDB" id="A0A544T4C4"/>
<dbReference type="EMBL" id="VDGG01000028">
    <property type="protein sequence ID" value="TQR12298.1"/>
    <property type="molecule type" value="Genomic_DNA"/>
</dbReference>